<evidence type="ECO:0000313" key="3">
    <source>
        <dbReference type="Proteomes" id="UP000800035"/>
    </source>
</evidence>
<protein>
    <submittedName>
        <fullName evidence="2">Uncharacterized protein</fullName>
    </submittedName>
</protein>
<name>A0A6A5TGP4_9PLEO</name>
<dbReference type="OrthoDB" id="3693611at2759"/>
<evidence type="ECO:0000256" key="1">
    <source>
        <dbReference type="SAM" id="MobiDB-lite"/>
    </source>
</evidence>
<sequence length="475" mass="51034">MAALDIVALEQDLCSVTNSVPKTPQNASPATDQLSQVSTLYTDLRTTALEFTPLSKPVASIVAACSASSSELIFLRFPNTDTSKNLHEDRTIHEAVQEGFYEQVKAGNTGEMAVKNPTTPRTSILKPTTSPQFGELSNLEAMECQNNGVLDVDTSQSISNQGSDKQTVEEARTTVKQATGSRTFTAALTKLVNFVNTPTEKEKRLSDAKYDYTLSSASFVEVCLNSDDSPIAIPRTMTETVSLLTNSERSTDCLTVTPGDAFVSRQEIVEGLLLGSNVASPPHVHAWVNDLARASHSTKEAPTSSQEPKSSSFGPAASIHLDPHPHLASTPSPPARECAFHVDYFIVKANTTFIGNTSMADFIDELEYDETTGMTTCRHIVGAFISLADTKSTTTAPRRPLDWTSPVDVHRIRLGKISLSEFSQHTGLNSRGIPNAPLSVSAVIAVFEHYAKVDARSGKKLKQLIAAGCTGGVAT</sequence>
<reference evidence="2" key="1">
    <citation type="journal article" date="2020" name="Stud. Mycol.">
        <title>101 Dothideomycetes genomes: a test case for predicting lifestyles and emergence of pathogens.</title>
        <authorList>
            <person name="Haridas S."/>
            <person name="Albert R."/>
            <person name="Binder M."/>
            <person name="Bloem J."/>
            <person name="Labutti K."/>
            <person name="Salamov A."/>
            <person name="Andreopoulos B."/>
            <person name="Baker S."/>
            <person name="Barry K."/>
            <person name="Bills G."/>
            <person name="Bluhm B."/>
            <person name="Cannon C."/>
            <person name="Castanera R."/>
            <person name="Culley D."/>
            <person name="Daum C."/>
            <person name="Ezra D."/>
            <person name="Gonzalez J."/>
            <person name="Henrissat B."/>
            <person name="Kuo A."/>
            <person name="Liang C."/>
            <person name="Lipzen A."/>
            <person name="Lutzoni F."/>
            <person name="Magnuson J."/>
            <person name="Mondo S."/>
            <person name="Nolan M."/>
            <person name="Ohm R."/>
            <person name="Pangilinan J."/>
            <person name="Park H.-J."/>
            <person name="Ramirez L."/>
            <person name="Alfaro M."/>
            <person name="Sun H."/>
            <person name="Tritt A."/>
            <person name="Yoshinaga Y."/>
            <person name="Zwiers L.-H."/>
            <person name="Turgeon B."/>
            <person name="Goodwin S."/>
            <person name="Spatafora J."/>
            <person name="Crous P."/>
            <person name="Grigoriev I."/>
        </authorList>
    </citation>
    <scope>NUCLEOTIDE SEQUENCE</scope>
    <source>
        <strain evidence="2">CBS 675.92</strain>
    </source>
</reference>
<accession>A0A6A5TGP4</accession>
<organism evidence="2 3">
    <name type="scientific">Byssothecium circinans</name>
    <dbReference type="NCBI Taxonomy" id="147558"/>
    <lineage>
        <taxon>Eukaryota</taxon>
        <taxon>Fungi</taxon>
        <taxon>Dikarya</taxon>
        <taxon>Ascomycota</taxon>
        <taxon>Pezizomycotina</taxon>
        <taxon>Dothideomycetes</taxon>
        <taxon>Pleosporomycetidae</taxon>
        <taxon>Pleosporales</taxon>
        <taxon>Massarineae</taxon>
        <taxon>Massarinaceae</taxon>
        <taxon>Byssothecium</taxon>
    </lineage>
</organism>
<feature type="compositionally biased region" description="Polar residues" evidence="1">
    <location>
        <begin position="300"/>
        <end position="313"/>
    </location>
</feature>
<keyword evidence="3" id="KW-1185">Reference proteome</keyword>
<gene>
    <name evidence="2" type="ORF">CC80DRAFT_539846</name>
</gene>
<proteinExistence type="predicted"/>
<dbReference type="EMBL" id="ML977029">
    <property type="protein sequence ID" value="KAF1949986.1"/>
    <property type="molecule type" value="Genomic_DNA"/>
</dbReference>
<dbReference type="AlphaFoldDB" id="A0A6A5TGP4"/>
<dbReference type="Proteomes" id="UP000800035">
    <property type="component" value="Unassembled WGS sequence"/>
</dbReference>
<feature type="region of interest" description="Disordered" evidence="1">
    <location>
        <begin position="295"/>
        <end position="332"/>
    </location>
</feature>
<evidence type="ECO:0000313" key="2">
    <source>
        <dbReference type="EMBL" id="KAF1949986.1"/>
    </source>
</evidence>